<evidence type="ECO:0000259" key="12">
    <source>
        <dbReference type="SMART" id="SM00965"/>
    </source>
</evidence>
<evidence type="ECO:0000256" key="9">
    <source>
        <dbReference type="ARBA" id="ARBA00023237"/>
    </source>
</evidence>
<comment type="subcellular location">
    <subcellularLocation>
        <location evidence="1 10">Cell outer membrane</location>
        <topology evidence="1 10">Multi-pass membrane protein</topology>
    </subcellularLocation>
</comment>
<evidence type="ECO:0000256" key="7">
    <source>
        <dbReference type="ARBA" id="ARBA00023077"/>
    </source>
</evidence>
<evidence type="ECO:0000313" key="13">
    <source>
        <dbReference type="EMBL" id="SFB94357.1"/>
    </source>
</evidence>
<dbReference type="EMBL" id="FOLL01000002">
    <property type="protein sequence ID" value="SFB94357.1"/>
    <property type="molecule type" value="Genomic_DNA"/>
</dbReference>
<evidence type="ECO:0000256" key="11">
    <source>
        <dbReference type="RuleBase" id="RU003357"/>
    </source>
</evidence>
<keyword evidence="2 10" id="KW-0813">Transport</keyword>
<dbReference type="Gene3D" id="3.55.50.30">
    <property type="match status" value="1"/>
</dbReference>
<keyword evidence="4" id="KW-0410">Iron transport</keyword>
<dbReference type="PROSITE" id="PS52016">
    <property type="entry name" value="TONB_DEPENDENT_REC_3"/>
    <property type="match status" value="1"/>
</dbReference>
<dbReference type="InterPro" id="IPR023996">
    <property type="entry name" value="TonB-dep_OMP_SusC/RagA"/>
</dbReference>
<sequence>MNLSSCVKGRCWPLTYRCLIMTKLALFFACGLVLQVSAGVFGQQITLEVNHAPLNQIMKSVQEQSGYLYLFKGKAVAQATISVNLQRANLEEALEQVLTRNGFDWTINGKTIVIRASDRRVETATLIEKKSQQAVSGTVKDEYGNAIAGATVAVKGTNRATSTDMNGAFTITVDHRQQLLVISVLGFDRQEVVVGDAKTIEVVLSGAVSDLEEVIVIGYGTTTRKRVAGAVDQVDNRLIENRPVANITQALQGTAPSLTIQQRSMNPNDNTMNINIRGITSMNNNDPLIVIDGMIMNDVGSMNLLNPNDIESVSVLKDAGTSAIYGSRSANGVILITTKRGRLDMKPVITLNSTLGSQNPDILLKPVKGYQNALLRNDSYVNAGLAPVYTADEIFALAQGDSEWGYSAILKNALQQSHNLSVQGGSANTSYNLSFGYYDQESNFKGQDFGIKRYNFRSNLVSDIGRLKLTTLLAYNRQEGRSDRGGLWLSDAMRVPTYNMYSLYPDEQGRYYNNNITNMGNYLATLYHGGLTTTDNDHFQGIVSGDLDIWNGLTAKAVIGYDLRPEHRLIKRAYYPVYDYQNRNIIVNESASNDYSIEDYNGKITMLNTQFLLDYNRTFANVHQVTGIFGFTTESYRSERNEIKRFFVDDFYQDTDETVYSTDSYNTPNGFGERALYSWLGRIGYSYGEKYYAEVSGRYDGSSRFADGRRWGFFPSVSLGWWITEENFFSFWRDRIGDLKIRGSYGVLGSQSVDDYQFLTTYEIYQNQYGFNNTSVTGTGYTFGNALLTWEKTATFNIGVDASFFKNTLNVSYDFFNKYTTDILLTPQTPKTLGGAVPKANIGEMRNLGWELSVNYRLHHGDFTHLFGANIGDSFNKVMKYGDQEIAKSDEIERIIREGVPLYSYFGFRTAGLFQNYEEIRNAALPIGANVHPGDVRYVDRNGDGIIDDNDRFILGNAFPRYVFGFNYSFEWKGLGFSMLWQGVGKRDMALRGEMTEPFHGDYYRVMFEHQLDYWHPGNTGASRPRLVNNASPSYAYNYGRASDLNVYDAAYARLKDIQIGYSLPTSLANRLGASRIRVYASGQNLLTFTKNGFIDPESSEFGNSMNAAGANSGRNYPTLKYYGGGLELQF</sequence>
<feature type="domain" description="Secretin/TonB short N-terminal" evidence="12">
    <location>
        <begin position="67"/>
        <end position="117"/>
    </location>
</feature>
<evidence type="ECO:0000313" key="14">
    <source>
        <dbReference type="Proteomes" id="UP000199577"/>
    </source>
</evidence>
<evidence type="ECO:0000256" key="4">
    <source>
        <dbReference type="ARBA" id="ARBA00022496"/>
    </source>
</evidence>
<gene>
    <name evidence="13" type="ORF">SAMN05421747_102247</name>
</gene>
<dbReference type="Pfam" id="PF13715">
    <property type="entry name" value="CarbopepD_reg_2"/>
    <property type="match status" value="1"/>
</dbReference>
<dbReference type="Pfam" id="PF00593">
    <property type="entry name" value="TonB_dep_Rec_b-barrel"/>
    <property type="match status" value="1"/>
</dbReference>
<reference evidence="13 14" key="1">
    <citation type="submission" date="2016-10" db="EMBL/GenBank/DDBJ databases">
        <authorList>
            <person name="de Groot N.N."/>
        </authorList>
    </citation>
    <scope>NUCLEOTIDE SEQUENCE [LARGE SCALE GENOMIC DNA]</scope>
    <source>
        <strain evidence="13 14">DSM 22900</strain>
    </source>
</reference>
<accession>A0A1I1F507</accession>
<dbReference type="InterPro" id="IPR036942">
    <property type="entry name" value="Beta-barrel_TonB_sf"/>
</dbReference>
<evidence type="ECO:0000256" key="6">
    <source>
        <dbReference type="ARBA" id="ARBA00023004"/>
    </source>
</evidence>
<keyword evidence="4" id="KW-0406">Ion transport</keyword>
<keyword evidence="8 10" id="KW-0472">Membrane</keyword>
<dbReference type="InterPro" id="IPR037066">
    <property type="entry name" value="Plug_dom_sf"/>
</dbReference>
<keyword evidence="5 10" id="KW-0812">Transmembrane</keyword>
<keyword evidence="14" id="KW-1185">Reference proteome</keyword>
<dbReference type="InterPro" id="IPR008969">
    <property type="entry name" value="CarboxyPept-like_regulatory"/>
</dbReference>
<keyword evidence="3 10" id="KW-1134">Transmembrane beta strand</keyword>
<dbReference type="GO" id="GO:0006826">
    <property type="term" value="P:iron ion transport"/>
    <property type="evidence" value="ECO:0007669"/>
    <property type="project" value="UniProtKB-KW"/>
</dbReference>
<proteinExistence type="inferred from homology"/>
<dbReference type="AlphaFoldDB" id="A0A1I1F507"/>
<dbReference type="NCBIfam" id="TIGR04057">
    <property type="entry name" value="SusC_RagA_signa"/>
    <property type="match status" value="1"/>
</dbReference>
<comment type="similarity">
    <text evidence="10 11">Belongs to the TonB-dependent receptor family.</text>
</comment>
<name>A0A1I1F507_9SPHI</name>
<dbReference type="InterPro" id="IPR011662">
    <property type="entry name" value="Secretin/TonB_short_N"/>
</dbReference>
<dbReference type="InterPro" id="IPR012910">
    <property type="entry name" value="Plug_dom"/>
</dbReference>
<dbReference type="SUPFAM" id="SSF56935">
    <property type="entry name" value="Porins"/>
    <property type="match status" value="1"/>
</dbReference>
<dbReference type="Pfam" id="PF07660">
    <property type="entry name" value="STN"/>
    <property type="match status" value="1"/>
</dbReference>
<keyword evidence="7 11" id="KW-0798">TonB box</keyword>
<evidence type="ECO:0000256" key="8">
    <source>
        <dbReference type="ARBA" id="ARBA00023136"/>
    </source>
</evidence>
<dbReference type="Gene3D" id="2.60.40.1120">
    <property type="entry name" value="Carboxypeptidase-like, regulatory domain"/>
    <property type="match status" value="1"/>
</dbReference>
<dbReference type="Gene3D" id="2.170.130.10">
    <property type="entry name" value="TonB-dependent receptor, plug domain"/>
    <property type="match status" value="1"/>
</dbReference>
<dbReference type="STRING" id="623281.SAMN05421747_102247"/>
<dbReference type="Gene3D" id="2.40.170.20">
    <property type="entry name" value="TonB-dependent receptor, beta-barrel domain"/>
    <property type="match status" value="1"/>
</dbReference>
<evidence type="ECO:0000256" key="3">
    <source>
        <dbReference type="ARBA" id="ARBA00022452"/>
    </source>
</evidence>
<evidence type="ECO:0000256" key="2">
    <source>
        <dbReference type="ARBA" id="ARBA00022448"/>
    </source>
</evidence>
<dbReference type="Proteomes" id="UP000199577">
    <property type="component" value="Unassembled WGS sequence"/>
</dbReference>
<dbReference type="Pfam" id="PF07715">
    <property type="entry name" value="Plug"/>
    <property type="match status" value="1"/>
</dbReference>
<dbReference type="InterPro" id="IPR023997">
    <property type="entry name" value="TonB-dep_OMP_SusC/RagA_CS"/>
</dbReference>
<protein>
    <submittedName>
        <fullName evidence="13">TonB-linked outer membrane protein, SusC/RagA family</fullName>
    </submittedName>
</protein>
<dbReference type="InterPro" id="IPR000531">
    <property type="entry name" value="Beta-barrel_TonB"/>
</dbReference>
<organism evidence="13 14">
    <name type="scientific">Parapedobacter composti</name>
    <dbReference type="NCBI Taxonomy" id="623281"/>
    <lineage>
        <taxon>Bacteria</taxon>
        <taxon>Pseudomonadati</taxon>
        <taxon>Bacteroidota</taxon>
        <taxon>Sphingobacteriia</taxon>
        <taxon>Sphingobacteriales</taxon>
        <taxon>Sphingobacteriaceae</taxon>
        <taxon>Parapedobacter</taxon>
    </lineage>
</organism>
<keyword evidence="9 10" id="KW-0998">Cell outer membrane</keyword>
<dbReference type="SUPFAM" id="SSF49464">
    <property type="entry name" value="Carboxypeptidase regulatory domain-like"/>
    <property type="match status" value="1"/>
</dbReference>
<dbReference type="NCBIfam" id="TIGR04056">
    <property type="entry name" value="OMP_RagA_SusC"/>
    <property type="match status" value="1"/>
</dbReference>
<dbReference type="GO" id="GO:0009279">
    <property type="term" value="C:cell outer membrane"/>
    <property type="evidence" value="ECO:0007669"/>
    <property type="project" value="UniProtKB-SubCell"/>
</dbReference>
<dbReference type="SMART" id="SM00965">
    <property type="entry name" value="STN"/>
    <property type="match status" value="1"/>
</dbReference>
<keyword evidence="6" id="KW-0408">Iron</keyword>
<dbReference type="InterPro" id="IPR039426">
    <property type="entry name" value="TonB-dep_rcpt-like"/>
</dbReference>
<evidence type="ECO:0000256" key="1">
    <source>
        <dbReference type="ARBA" id="ARBA00004571"/>
    </source>
</evidence>
<evidence type="ECO:0000256" key="10">
    <source>
        <dbReference type="PROSITE-ProRule" id="PRU01360"/>
    </source>
</evidence>
<evidence type="ECO:0000256" key="5">
    <source>
        <dbReference type="ARBA" id="ARBA00022692"/>
    </source>
</evidence>